<name>A0A2P2Q0B3_RHIMU</name>
<organism evidence="1">
    <name type="scientific">Rhizophora mucronata</name>
    <name type="common">Asiatic mangrove</name>
    <dbReference type="NCBI Taxonomy" id="61149"/>
    <lineage>
        <taxon>Eukaryota</taxon>
        <taxon>Viridiplantae</taxon>
        <taxon>Streptophyta</taxon>
        <taxon>Embryophyta</taxon>
        <taxon>Tracheophyta</taxon>
        <taxon>Spermatophyta</taxon>
        <taxon>Magnoliopsida</taxon>
        <taxon>eudicotyledons</taxon>
        <taxon>Gunneridae</taxon>
        <taxon>Pentapetalae</taxon>
        <taxon>rosids</taxon>
        <taxon>fabids</taxon>
        <taxon>Malpighiales</taxon>
        <taxon>Rhizophoraceae</taxon>
        <taxon>Rhizophora</taxon>
    </lineage>
</organism>
<dbReference type="AlphaFoldDB" id="A0A2P2Q0B3"/>
<dbReference type="EMBL" id="GGEC01079952">
    <property type="protein sequence ID" value="MBX60436.1"/>
    <property type="molecule type" value="Transcribed_RNA"/>
</dbReference>
<sequence>MHPFFYPSMAFEFVPKLSFILMRLKAKDVIIMQGLVDYCTYLSTEQHQVRREQQNYLT</sequence>
<proteinExistence type="predicted"/>
<evidence type="ECO:0000313" key="1">
    <source>
        <dbReference type="EMBL" id="MBX60436.1"/>
    </source>
</evidence>
<reference evidence="1" key="1">
    <citation type="submission" date="2018-02" db="EMBL/GenBank/DDBJ databases">
        <title>Rhizophora mucronata_Transcriptome.</title>
        <authorList>
            <person name="Meera S.P."/>
            <person name="Sreeshan A."/>
            <person name="Augustine A."/>
        </authorList>
    </citation>
    <scope>NUCLEOTIDE SEQUENCE</scope>
    <source>
        <tissue evidence="1">Leaf</tissue>
    </source>
</reference>
<protein>
    <submittedName>
        <fullName evidence="1">Uncharacterized protein</fullName>
    </submittedName>
</protein>
<accession>A0A2P2Q0B3</accession>